<gene>
    <name evidence="13" type="primary">ATP6</name>
</gene>
<feature type="transmembrane region" description="Helical" evidence="12">
    <location>
        <begin position="85"/>
        <end position="110"/>
    </location>
</feature>
<evidence type="ECO:0000256" key="2">
    <source>
        <dbReference type="ARBA" id="ARBA00006810"/>
    </source>
</evidence>
<dbReference type="SUPFAM" id="SSF81336">
    <property type="entry name" value="F1F0 ATP synthase subunit A"/>
    <property type="match status" value="1"/>
</dbReference>
<feature type="transmembrane region" description="Helical" evidence="12">
    <location>
        <begin position="122"/>
        <end position="142"/>
    </location>
</feature>
<geneLocation type="mitochondrion" evidence="13"/>
<dbReference type="EMBL" id="KP273593">
    <property type="protein sequence ID" value="AJP09638.1"/>
    <property type="molecule type" value="Genomic_DNA"/>
</dbReference>
<evidence type="ECO:0000256" key="5">
    <source>
        <dbReference type="ARBA" id="ARBA00022692"/>
    </source>
</evidence>
<proteinExistence type="inferred from homology"/>
<organism evidence="13">
    <name type="scientific">Streptocephalus sirindhornae</name>
    <dbReference type="NCBI Taxonomy" id="91588"/>
    <lineage>
        <taxon>Eukaryota</taxon>
        <taxon>Metazoa</taxon>
        <taxon>Ecdysozoa</taxon>
        <taxon>Arthropoda</taxon>
        <taxon>Crustacea</taxon>
        <taxon>Branchiopoda</taxon>
        <taxon>Anostraca</taxon>
        <taxon>Streptocephalidae</taxon>
        <taxon>Streptocephalus</taxon>
    </lineage>
</organism>
<keyword evidence="10" id="KW-0066">ATP synthesis</keyword>
<comment type="similarity">
    <text evidence="2">Belongs to the ATPase A chain family.</text>
</comment>
<dbReference type="Pfam" id="PF00119">
    <property type="entry name" value="ATP-synt_A"/>
    <property type="match status" value="1"/>
</dbReference>
<evidence type="ECO:0000256" key="4">
    <source>
        <dbReference type="ARBA" id="ARBA00022547"/>
    </source>
</evidence>
<evidence type="ECO:0000256" key="8">
    <source>
        <dbReference type="ARBA" id="ARBA00023065"/>
    </source>
</evidence>
<dbReference type="RefSeq" id="YP_009128467.1">
    <property type="nucleotide sequence ID" value="NC_026704.1"/>
</dbReference>
<protein>
    <recommendedName>
        <fullName evidence="11">ATP synthase subunit a</fullName>
    </recommendedName>
</protein>
<feature type="transmembrane region" description="Helical" evidence="12">
    <location>
        <begin position="57"/>
        <end position="79"/>
    </location>
</feature>
<dbReference type="PANTHER" id="PTHR11410:SF0">
    <property type="entry name" value="ATP SYNTHASE SUBUNIT A"/>
    <property type="match status" value="1"/>
</dbReference>
<dbReference type="CTD" id="4508"/>
<feature type="transmembrane region" description="Helical" evidence="12">
    <location>
        <begin position="16"/>
        <end position="36"/>
    </location>
</feature>
<dbReference type="GeneID" id="23764664"/>
<reference evidence="13" key="2">
    <citation type="journal article" date="2015" name="Mitochondrial DNA">
        <title>The complete mitogenome of the freshwater fairy shrimp Streptocephalus sirindhornae (Crustacea: Anostraca: Streptocephalidae).</title>
        <authorList>
            <person name="Liu X.C."/>
            <person name="Li H.W."/>
            <person name="Jermnak U."/>
            <person name="Yang J.S."/>
        </authorList>
    </citation>
    <scope>NUCLEOTIDE SEQUENCE</scope>
</reference>
<keyword evidence="9 12" id="KW-0472">Membrane</keyword>
<dbReference type="InterPro" id="IPR045083">
    <property type="entry name" value="ATP_synth_F0_asu_bact/mt"/>
</dbReference>
<dbReference type="GO" id="GO:0045259">
    <property type="term" value="C:proton-transporting ATP synthase complex"/>
    <property type="evidence" value="ECO:0007669"/>
    <property type="project" value="UniProtKB-KW"/>
</dbReference>
<comment type="subcellular location">
    <subcellularLocation>
        <location evidence="1">Membrane</location>
        <topology evidence="1">Multi-pass membrane protein</topology>
    </subcellularLocation>
    <subcellularLocation>
        <location evidence="11">Mitochondrion inner membrane</location>
        <topology evidence="11">Multi-pass membrane protein</topology>
    </subcellularLocation>
</comment>
<evidence type="ECO:0000256" key="9">
    <source>
        <dbReference type="ARBA" id="ARBA00023136"/>
    </source>
</evidence>
<evidence type="ECO:0000256" key="12">
    <source>
        <dbReference type="SAM" id="Phobius"/>
    </source>
</evidence>
<dbReference type="InterPro" id="IPR023011">
    <property type="entry name" value="ATP_synth_F0_asu_AS"/>
</dbReference>
<dbReference type="GO" id="GO:0046933">
    <property type="term" value="F:proton-transporting ATP synthase activity, rotational mechanism"/>
    <property type="evidence" value="ECO:0007669"/>
    <property type="project" value="TreeGrafter"/>
</dbReference>
<sequence length="219" mass="24184">MMTNLFSVFDPTSSLLTNWVSLISGLIIIPLSFWLVPSRSNVIWNGILKKLDQEFSMLLGPSKMGAPLLLISLFVFIFYNNFLGLFPYIFTATSHLAVSLGLALPLWLSFMLFSWIKETTHALAHLVPLGTPPALMPFMVLIELVSNMIRPITLSVRLAANMIAGHLLLTLLGNQGSGANFITLPLILISQILLLILEFSVAIIQSYVFATLTTLYASE</sequence>
<dbReference type="InterPro" id="IPR035908">
    <property type="entry name" value="F0_ATP_A_sf"/>
</dbReference>
<evidence type="ECO:0000256" key="3">
    <source>
        <dbReference type="ARBA" id="ARBA00022448"/>
    </source>
</evidence>
<evidence type="ECO:0000256" key="7">
    <source>
        <dbReference type="ARBA" id="ARBA00022989"/>
    </source>
</evidence>
<dbReference type="Gene3D" id="1.20.120.220">
    <property type="entry name" value="ATP synthase, F0 complex, subunit A"/>
    <property type="match status" value="1"/>
</dbReference>
<dbReference type="GO" id="GO:0005743">
    <property type="term" value="C:mitochondrial inner membrane"/>
    <property type="evidence" value="ECO:0007669"/>
    <property type="project" value="UniProtKB-SubCell"/>
</dbReference>
<keyword evidence="3" id="KW-0813">Transport</keyword>
<dbReference type="PROSITE" id="PS00449">
    <property type="entry name" value="ATPASE_A"/>
    <property type="match status" value="1"/>
</dbReference>
<evidence type="ECO:0000313" key="13">
    <source>
        <dbReference type="EMBL" id="AJP09638.1"/>
    </source>
</evidence>
<evidence type="ECO:0000256" key="6">
    <source>
        <dbReference type="ARBA" id="ARBA00022781"/>
    </source>
</evidence>
<evidence type="ECO:0000256" key="11">
    <source>
        <dbReference type="RuleBase" id="RU004450"/>
    </source>
</evidence>
<keyword evidence="6" id="KW-0375">Hydrogen ion transport</keyword>
<dbReference type="PRINTS" id="PR00123">
    <property type="entry name" value="ATPASEA"/>
</dbReference>
<name>A0A0U1Z5P1_9CRUS</name>
<accession>A0A0U1Z5P1</accession>
<dbReference type="NCBIfam" id="TIGR01131">
    <property type="entry name" value="ATP_synt_6_or_A"/>
    <property type="match status" value="1"/>
</dbReference>
<evidence type="ECO:0000256" key="10">
    <source>
        <dbReference type="ARBA" id="ARBA00023310"/>
    </source>
</evidence>
<evidence type="ECO:0000256" key="1">
    <source>
        <dbReference type="ARBA" id="ARBA00004141"/>
    </source>
</evidence>
<dbReference type="InterPro" id="IPR000568">
    <property type="entry name" value="ATP_synth_F0_asu"/>
</dbReference>
<keyword evidence="7 12" id="KW-1133">Transmembrane helix</keyword>
<dbReference type="AlphaFoldDB" id="A0A0U1Z5P1"/>
<feature type="transmembrane region" description="Helical" evidence="12">
    <location>
        <begin position="184"/>
        <end position="210"/>
    </location>
</feature>
<keyword evidence="5 12" id="KW-0812">Transmembrane</keyword>
<reference evidence="13" key="1">
    <citation type="submission" date="2014-12" db="EMBL/GenBank/DDBJ databases">
        <authorList>
            <person name="Jaenicke S."/>
        </authorList>
    </citation>
    <scope>NUCLEOTIDE SEQUENCE</scope>
</reference>
<dbReference type="CDD" id="cd00310">
    <property type="entry name" value="ATP-synt_Fo_a_6"/>
    <property type="match status" value="1"/>
</dbReference>
<keyword evidence="8" id="KW-0406">Ion transport</keyword>
<keyword evidence="13" id="KW-0496">Mitochondrion</keyword>
<keyword evidence="4" id="KW-0138">CF(0)</keyword>
<dbReference type="PANTHER" id="PTHR11410">
    <property type="entry name" value="ATP SYNTHASE SUBUNIT A"/>
    <property type="match status" value="1"/>
</dbReference>